<name>A0A849HAX8_9MICO</name>
<comment type="caution">
    <text evidence="1">The sequence shown here is derived from an EMBL/GenBank/DDBJ whole genome shotgun (WGS) entry which is preliminary data.</text>
</comment>
<organism evidence="1 2">
    <name type="scientific">Knoellia koreensis</name>
    <dbReference type="NCBI Taxonomy" id="2730921"/>
    <lineage>
        <taxon>Bacteria</taxon>
        <taxon>Bacillati</taxon>
        <taxon>Actinomycetota</taxon>
        <taxon>Actinomycetes</taxon>
        <taxon>Micrococcales</taxon>
        <taxon>Intrasporangiaceae</taxon>
        <taxon>Knoellia</taxon>
    </lineage>
</organism>
<evidence type="ECO:0000313" key="1">
    <source>
        <dbReference type="EMBL" id="NNM44512.1"/>
    </source>
</evidence>
<dbReference type="RefSeq" id="WP_171241655.1">
    <property type="nucleotide sequence ID" value="NZ_JABEPQ010000001.1"/>
</dbReference>
<reference evidence="1 2" key="1">
    <citation type="submission" date="2020-04" db="EMBL/GenBank/DDBJ databases">
        <title>Knoellia sp. isolate from air conditioner.</title>
        <authorList>
            <person name="Chea S."/>
            <person name="Kim D.-U."/>
        </authorList>
    </citation>
    <scope>NUCLEOTIDE SEQUENCE [LARGE SCALE GENOMIC DNA]</scope>
    <source>
        <strain evidence="1 2">DB2414S</strain>
    </source>
</reference>
<keyword evidence="2" id="KW-1185">Reference proteome</keyword>
<proteinExistence type="predicted"/>
<dbReference type="EMBL" id="JABEPQ010000001">
    <property type="protein sequence ID" value="NNM44512.1"/>
    <property type="molecule type" value="Genomic_DNA"/>
</dbReference>
<accession>A0A849HAX8</accession>
<evidence type="ECO:0000313" key="2">
    <source>
        <dbReference type="Proteomes" id="UP000588586"/>
    </source>
</evidence>
<dbReference type="AlphaFoldDB" id="A0A849HAX8"/>
<sequence length="96" mass="10916">MRLHHYTNEAGARGIEARGFAVSHVGDSAGRSWFTDGVDSFVATGSREWRVTVEIPDDVAEAYRYRFEDGTPYLGNYLVPWEVVNAYRPFTVERLT</sequence>
<protein>
    <submittedName>
        <fullName evidence="1">Uncharacterized protein</fullName>
    </submittedName>
</protein>
<dbReference type="Proteomes" id="UP000588586">
    <property type="component" value="Unassembled WGS sequence"/>
</dbReference>
<gene>
    <name evidence="1" type="ORF">HJG52_00625</name>
</gene>